<evidence type="ECO:0000256" key="3">
    <source>
        <dbReference type="ARBA" id="ARBA00022989"/>
    </source>
</evidence>
<feature type="transmembrane region" description="Helical" evidence="5">
    <location>
        <begin position="107"/>
        <end position="130"/>
    </location>
</feature>
<dbReference type="InterPro" id="IPR007267">
    <property type="entry name" value="GtrA_DPMS_TM"/>
</dbReference>
<evidence type="ECO:0000313" key="8">
    <source>
        <dbReference type="Proteomes" id="UP000886787"/>
    </source>
</evidence>
<proteinExistence type="predicted"/>
<dbReference type="GO" id="GO:0016020">
    <property type="term" value="C:membrane"/>
    <property type="evidence" value="ECO:0007669"/>
    <property type="project" value="UniProtKB-SubCell"/>
</dbReference>
<accession>A0A9D1CVU1</accession>
<dbReference type="EMBL" id="DVFW01000028">
    <property type="protein sequence ID" value="HIQ80810.1"/>
    <property type="molecule type" value="Genomic_DNA"/>
</dbReference>
<feature type="domain" description="GtrA/DPMS transmembrane" evidence="6">
    <location>
        <begin position="14"/>
        <end position="168"/>
    </location>
</feature>
<feature type="transmembrane region" description="Helical" evidence="5">
    <location>
        <begin position="83"/>
        <end position="101"/>
    </location>
</feature>
<keyword evidence="2 5" id="KW-0812">Transmembrane</keyword>
<dbReference type="Pfam" id="PF04138">
    <property type="entry name" value="GtrA_DPMS_TM"/>
    <property type="match status" value="1"/>
</dbReference>
<evidence type="ECO:0000256" key="2">
    <source>
        <dbReference type="ARBA" id="ARBA00022692"/>
    </source>
</evidence>
<name>A0A9D1CVU1_9FIRM</name>
<feature type="transmembrane region" description="Helical" evidence="5">
    <location>
        <begin position="142"/>
        <end position="161"/>
    </location>
</feature>
<protein>
    <submittedName>
        <fullName evidence="7">GtrA family protein</fullName>
    </submittedName>
</protein>
<reference evidence="7" key="1">
    <citation type="submission" date="2020-10" db="EMBL/GenBank/DDBJ databases">
        <authorList>
            <person name="Gilroy R."/>
        </authorList>
    </citation>
    <scope>NUCLEOTIDE SEQUENCE</scope>
    <source>
        <strain evidence="7">ChiSjej1B19-3389</strain>
    </source>
</reference>
<evidence type="ECO:0000256" key="4">
    <source>
        <dbReference type="ARBA" id="ARBA00023136"/>
    </source>
</evidence>
<dbReference type="AlphaFoldDB" id="A0A9D1CVU1"/>
<comment type="caution">
    <text evidence="7">The sequence shown here is derived from an EMBL/GenBank/DDBJ whole genome shotgun (WGS) entry which is preliminary data.</text>
</comment>
<reference evidence="7" key="2">
    <citation type="journal article" date="2021" name="PeerJ">
        <title>Extensive microbial diversity within the chicken gut microbiome revealed by metagenomics and culture.</title>
        <authorList>
            <person name="Gilroy R."/>
            <person name="Ravi A."/>
            <person name="Getino M."/>
            <person name="Pursley I."/>
            <person name="Horton D.L."/>
            <person name="Alikhan N.F."/>
            <person name="Baker D."/>
            <person name="Gharbi K."/>
            <person name="Hall N."/>
            <person name="Watson M."/>
            <person name="Adriaenssens E.M."/>
            <person name="Foster-Nyarko E."/>
            <person name="Jarju S."/>
            <person name="Secka A."/>
            <person name="Antonio M."/>
            <person name="Oren A."/>
            <person name="Chaudhuri R.R."/>
            <person name="La Ragione R."/>
            <person name="Hildebrand F."/>
            <person name="Pallen M.J."/>
        </authorList>
    </citation>
    <scope>NUCLEOTIDE SEQUENCE</scope>
    <source>
        <strain evidence="7">ChiSjej1B19-3389</strain>
    </source>
</reference>
<comment type="subcellular location">
    <subcellularLocation>
        <location evidence="1">Membrane</location>
        <topology evidence="1">Multi-pass membrane protein</topology>
    </subcellularLocation>
</comment>
<keyword evidence="3 5" id="KW-1133">Transmembrane helix</keyword>
<feature type="transmembrane region" description="Helical" evidence="5">
    <location>
        <begin position="12"/>
        <end position="34"/>
    </location>
</feature>
<dbReference type="GO" id="GO:0000271">
    <property type="term" value="P:polysaccharide biosynthetic process"/>
    <property type="evidence" value="ECO:0007669"/>
    <property type="project" value="InterPro"/>
</dbReference>
<organism evidence="7 8">
    <name type="scientific">Candidatus Scatavimonas merdigallinarum</name>
    <dbReference type="NCBI Taxonomy" id="2840914"/>
    <lineage>
        <taxon>Bacteria</taxon>
        <taxon>Bacillati</taxon>
        <taxon>Bacillota</taxon>
        <taxon>Clostridia</taxon>
        <taxon>Eubacteriales</taxon>
        <taxon>Oscillospiraceae</taxon>
        <taxon>Oscillospiraceae incertae sedis</taxon>
        <taxon>Candidatus Scatavimonas</taxon>
    </lineage>
</organism>
<evidence type="ECO:0000256" key="1">
    <source>
        <dbReference type="ARBA" id="ARBA00004141"/>
    </source>
</evidence>
<feature type="transmembrane region" description="Helical" evidence="5">
    <location>
        <begin position="54"/>
        <end position="71"/>
    </location>
</feature>
<evidence type="ECO:0000259" key="6">
    <source>
        <dbReference type="Pfam" id="PF04138"/>
    </source>
</evidence>
<keyword evidence="4 5" id="KW-0472">Membrane</keyword>
<evidence type="ECO:0000313" key="7">
    <source>
        <dbReference type="EMBL" id="HIQ80810.1"/>
    </source>
</evidence>
<gene>
    <name evidence="7" type="ORF">IAD32_05945</name>
</gene>
<dbReference type="Proteomes" id="UP000886787">
    <property type="component" value="Unassembled WGS sequence"/>
</dbReference>
<sequence length="186" mass="21117">MQFLKTFFDKKFLKFVLVGIVNTLVGYGIMLGYYNIATSLGWFDSNTNYWVGSAANYVLTSILSYFLNKYFTFQNKESNKKTVIRFIINIAVCYLLAYGLAKPLVDWIAHNWLGGAVTAIAQWLGTMSFFAGKTAAQLVKMVTDNISMLAGSVFFVMFNYIGQRFFAFKTKEDGGRNPEQQEKQGR</sequence>
<evidence type="ECO:0000256" key="5">
    <source>
        <dbReference type="SAM" id="Phobius"/>
    </source>
</evidence>